<comment type="caution">
    <text evidence="2">The sequence shown here is derived from an EMBL/GenBank/DDBJ whole genome shotgun (WGS) entry which is preliminary data.</text>
</comment>
<proteinExistence type="predicted"/>
<evidence type="ECO:0000256" key="1">
    <source>
        <dbReference type="SAM" id="MobiDB-lite"/>
    </source>
</evidence>
<accession>A0A645G7M3</accession>
<sequence>MPRFVAQRQAVPIRKHLGDEDDIWLNCRAVGETSVDGVGKRDFTDMRDNAIAQRLTPGGIAIDDQDTQGREINRRFRHHRSQHAPAKAAEAPPEKQGKESVARQDKGASGSHK</sequence>
<feature type="region of interest" description="Disordered" evidence="1">
    <location>
        <begin position="56"/>
        <end position="113"/>
    </location>
</feature>
<reference evidence="2" key="1">
    <citation type="submission" date="2019-08" db="EMBL/GenBank/DDBJ databases">
        <authorList>
            <person name="Kucharzyk K."/>
            <person name="Murdoch R.W."/>
            <person name="Higgins S."/>
            <person name="Loffler F."/>
        </authorList>
    </citation>
    <scope>NUCLEOTIDE SEQUENCE</scope>
</reference>
<gene>
    <name evidence="2" type="ORF">SDC9_169354</name>
</gene>
<dbReference type="EMBL" id="VSSQ01070093">
    <property type="protein sequence ID" value="MPN21972.1"/>
    <property type="molecule type" value="Genomic_DNA"/>
</dbReference>
<feature type="compositionally biased region" description="Basic and acidic residues" evidence="1">
    <location>
        <begin position="92"/>
        <end position="106"/>
    </location>
</feature>
<evidence type="ECO:0000313" key="2">
    <source>
        <dbReference type="EMBL" id="MPN21972.1"/>
    </source>
</evidence>
<name>A0A645G7M3_9ZZZZ</name>
<protein>
    <submittedName>
        <fullName evidence="2">Uncharacterized protein</fullName>
    </submittedName>
</protein>
<organism evidence="2">
    <name type="scientific">bioreactor metagenome</name>
    <dbReference type="NCBI Taxonomy" id="1076179"/>
    <lineage>
        <taxon>unclassified sequences</taxon>
        <taxon>metagenomes</taxon>
        <taxon>ecological metagenomes</taxon>
    </lineage>
</organism>
<dbReference type="AlphaFoldDB" id="A0A645G7M3"/>